<dbReference type="EMBL" id="GL378325">
    <property type="protein sequence ID" value="EFJ52180.1"/>
    <property type="molecule type" value="Genomic_DNA"/>
</dbReference>
<dbReference type="InParanoid" id="D8TK36"/>
<evidence type="ECO:0000256" key="10">
    <source>
        <dbReference type="SAM" id="MobiDB-lite"/>
    </source>
</evidence>
<evidence type="ECO:0000259" key="12">
    <source>
        <dbReference type="PROSITE" id="PS51296"/>
    </source>
</evidence>
<name>D8TK36_VOLCA</name>
<feature type="transmembrane region" description="Helical" evidence="11">
    <location>
        <begin position="419"/>
        <end position="447"/>
    </location>
</feature>
<keyword evidence="7" id="KW-0408">Iron</keyword>
<dbReference type="GO" id="GO:0005737">
    <property type="term" value="C:cytoplasm"/>
    <property type="evidence" value="ECO:0007669"/>
    <property type="project" value="TreeGrafter"/>
</dbReference>
<accession>D8TK36</accession>
<dbReference type="AlphaFoldDB" id="D8TK36"/>
<keyword evidence="14" id="KW-1185">Reference proteome</keyword>
<dbReference type="GO" id="GO:0046872">
    <property type="term" value="F:metal ion binding"/>
    <property type="evidence" value="ECO:0007669"/>
    <property type="project" value="UniProtKB-KW"/>
</dbReference>
<dbReference type="PANTHER" id="PTHR21266">
    <property type="entry name" value="IRON-SULFUR DOMAIN CONTAINING PROTEIN"/>
    <property type="match status" value="1"/>
</dbReference>
<evidence type="ECO:0000256" key="6">
    <source>
        <dbReference type="ARBA" id="ARBA00023002"/>
    </source>
</evidence>
<dbReference type="OrthoDB" id="544240at2759"/>
<evidence type="ECO:0000313" key="14">
    <source>
        <dbReference type="Proteomes" id="UP000001058"/>
    </source>
</evidence>
<organism evidence="14">
    <name type="scientific">Volvox carteri f. nagariensis</name>
    <dbReference type="NCBI Taxonomy" id="3068"/>
    <lineage>
        <taxon>Eukaryota</taxon>
        <taxon>Viridiplantae</taxon>
        <taxon>Chlorophyta</taxon>
        <taxon>core chlorophytes</taxon>
        <taxon>Chlorophyceae</taxon>
        <taxon>CS clade</taxon>
        <taxon>Chlamydomonadales</taxon>
        <taxon>Volvocaceae</taxon>
        <taxon>Volvox</taxon>
    </lineage>
</organism>
<proteinExistence type="predicted"/>
<gene>
    <name evidence="13" type="ORF">VOLCADRAFT_120385</name>
</gene>
<dbReference type="InterPro" id="IPR017941">
    <property type="entry name" value="Rieske_2Fe-2S"/>
</dbReference>
<dbReference type="KEGG" id="vcn:VOLCADRAFT_120385"/>
<dbReference type="Pfam" id="PF00355">
    <property type="entry name" value="Rieske"/>
    <property type="match status" value="1"/>
</dbReference>
<evidence type="ECO:0000256" key="2">
    <source>
        <dbReference type="ARBA" id="ARBA00022692"/>
    </source>
</evidence>
<dbReference type="SUPFAM" id="SSF50022">
    <property type="entry name" value="ISP domain"/>
    <property type="match status" value="1"/>
</dbReference>
<dbReference type="Proteomes" id="UP000001058">
    <property type="component" value="Unassembled WGS sequence"/>
</dbReference>
<evidence type="ECO:0000256" key="7">
    <source>
        <dbReference type="ARBA" id="ARBA00023004"/>
    </source>
</evidence>
<keyword evidence="9 11" id="KW-0472">Membrane</keyword>
<reference evidence="13 14" key="1">
    <citation type="journal article" date="2010" name="Science">
        <title>Genomic analysis of organismal complexity in the multicellular green alga Volvox carteri.</title>
        <authorList>
            <person name="Prochnik S.E."/>
            <person name="Umen J."/>
            <person name="Nedelcu A.M."/>
            <person name="Hallmann A."/>
            <person name="Miller S.M."/>
            <person name="Nishii I."/>
            <person name="Ferris P."/>
            <person name="Kuo A."/>
            <person name="Mitros T."/>
            <person name="Fritz-Laylin L.K."/>
            <person name="Hellsten U."/>
            <person name="Chapman J."/>
            <person name="Simakov O."/>
            <person name="Rensing S.A."/>
            <person name="Terry A."/>
            <person name="Pangilinan J."/>
            <person name="Kapitonov V."/>
            <person name="Jurka J."/>
            <person name="Salamov A."/>
            <person name="Shapiro H."/>
            <person name="Schmutz J."/>
            <person name="Grimwood J."/>
            <person name="Lindquist E."/>
            <person name="Lucas S."/>
            <person name="Grigoriev I.V."/>
            <person name="Schmitt R."/>
            <person name="Kirk D."/>
            <person name="Rokhsar D.S."/>
        </authorList>
    </citation>
    <scope>NUCLEOTIDE SEQUENCE [LARGE SCALE GENOMIC DNA]</scope>
    <source>
        <strain evidence="14">f. Nagariensis / Eve</strain>
    </source>
</reference>
<comment type="subcellular location">
    <subcellularLocation>
        <location evidence="1">Membrane</location>
    </subcellularLocation>
</comment>
<feature type="transmembrane region" description="Helical" evidence="11">
    <location>
        <begin position="301"/>
        <end position="322"/>
    </location>
</feature>
<keyword evidence="2 11" id="KW-0812">Transmembrane</keyword>
<keyword evidence="6" id="KW-0560">Oxidoreductase</keyword>
<protein>
    <recommendedName>
        <fullName evidence="12">Rieske domain-containing protein</fullName>
    </recommendedName>
</protein>
<evidence type="ECO:0000256" key="1">
    <source>
        <dbReference type="ARBA" id="ARBA00004370"/>
    </source>
</evidence>
<dbReference type="Gene3D" id="2.102.10.10">
    <property type="entry name" value="Rieske [2Fe-2S] iron-sulphur domain"/>
    <property type="match status" value="1"/>
</dbReference>
<keyword evidence="3" id="KW-0001">2Fe-2S</keyword>
<evidence type="ECO:0000256" key="3">
    <source>
        <dbReference type="ARBA" id="ARBA00022714"/>
    </source>
</evidence>
<dbReference type="eggNOG" id="ENOG502QQ8U">
    <property type="taxonomic scope" value="Eukaryota"/>
</dbReference>
<feature type="region of interest" description="Disordered" evidence="10">
    <location>
        <begin position="270"/>
        <end position="294"/>
    </location>
</feature>
<dbReference type="PROSITE" id="PS51296">
    <property type="entry name" value="RIESKE"/>
    <property type="match status" value="1"/>
</dbReference>
<dbReference type="SUPFAM" id="SSF55961">
    <property type="entry name" value="Bet v1-like"/>
    <property type="match status" value="1"/>
</dbReference>
<dbReference type="GO" id="GO:0016491">
    <property type="term" value="F:oxidoreductase activity"/>
    <property type="evidence" value="ECO:0007669"/>
    <property type="project" value="UniProtKB-KW"/>
</dbReference>
<dbReference type="GeneID" id="9617946"/>
<dbReference type="RefSeq" id="XP_002946954.1">
    <property type="nucleotide sequence ID" value="XM_002946908.1"/>
</dbReference>
<evidence type="ECO:0000256" key="5">
    <source>
        <dbReference type="ARBA" id="ARBA00022989"/>
    </source>
</evidence>
<dbReference type="PANTHER" id="PTHR21266:SF32">
    <property type="entry name" value="CHOLESTEROL 7-DESATURASE NVD"/>
    <property type="match status" value="1"/>
</dbReference>
<dbReference type="GO" id="GO:0016020">
    <property type="term" value="C:membrane"/>
    <property type="evidence" value="ECO:0007669"/>
    <property type="project" value="UniProtKB-SubCell"/>
</dbReference>
<evidence type="ECO:0000313" key="13">
    <source>
        <dbReference type="EMBL" id="EFJ52180.1"/>
    </source>
</evidence>
<evidence type="ECO:0000256" key="4">
    <source>
        <dbReference type="ARBA" id="ARBA00022723"/>
    </source>
</evidence>
<keyword evidence="8" id="KW-0411">Iron-sulfur</keyword>
<keyword evidence="4" id="KW-0479">Metal-binding</keyword>
<dbReference type="InterPro" id="IPR050584">
    <property type="entry name" value="Cholesterol_7-desaturase"/>
</dbReference>
<evidence type="ECO:0000256" key="8">
    <source>
        <dbReference type="ARBA" id="ARBA00023014"/>
    </source>
</evidence>
<evidence type="ECO:0000256" key="9">
    <source>
        <dbReference type="ARBA" id="ARBA00023136"/>
    </source>
</evidence>
<sequence>MVLGEQLVVWRHSLRGWVVQRDVCPHRLAPLSEGRLEAAGTRLACAYHGWEFDEEGSCTKVPQLSSDPRAAATACSSPRSCVTSYPTLELDGLLLVWMDDSKEGRQQAKIAPKPKLLEDGAKPILDSWFANEMPVDYTYWLEQGMDPSHANFLHHGALFRSENSLPMSAKSVKDVDLAGGFMWEHGAYEKKQGDMRGFREFLPPFCTKTLYLMPNGTATHSTIFVVPVRPGVCRTVGVFARGPPPSHLQLQPQDAAADVSNNVSKTAAAAAAEVVKRTDPEATSGGENNDKNTAKKSGGALAAWLLSLVGKLPHWVLLSGLITDQDLVMMSRQEVLMRREGLTARDYNLNSKADAGVAAANVWLKKAGYPESLWGKGPAPQSGPTFSSWPATELSLEQLLSRQDRHVRHCAVCQRGMKLVTAVCTALTAAAGVAAVAATILAVMAVAKGVAAVGGWGSLAGAVVAVVVLAALAVQGWSFREERFVSGAAQWRRIGGFSLVGSKHR</sequence>
<dbReference type="GO" id="GO:0051537">
    <property type="term" value="F:2 iron, 2 sulfur cluster binding"/>
    <property type="evidence" value="ECO:0007669"/>
    <property type="project" value="UniProtKB-KW"/>
</dbReference>
<dbReference type="InterPro" id="IPR036922">
    <property type="entry name" value="Rieske_2Fe-2S_sf"/>
</dbReference>
<feature type="domain" description="Rieske" evidence="12">
    <location>
        <begin position="1"/>
        <end position="96"/>
    </location>
</feature>
<keyword evidence="5 11" id="KW-1133">Transmembrane helix</keyword>
<evidence type="ECO:0000256" key="11">
    <source>
        <dbReference type="SAM" id="Phobius"/>
    </source>
</evidence>
<feature type="transmembrane region" description="Helical" evidence="11">
    <location>
        <begin position="453"/>
        <end position="474"/>
    </location>
</feature>